<dbReference type="AlphaFoldDB" id="A0A267H7Z7"/>
<comment type="caution">
    <text evidence="1">The sequence shown here is derived from an EMBL/GenBank/DDBJ whole genome shotgun (WGS) entry which is preliminary data.</text>
</comment>
<proteinExistence type="predicted"/>
<reference evidence="1 2" key="1">
    <citation type="submission" date="2017-06" db="EMBL/GenBank/DDBJ databases">
        <title>A platform for efficient transgenesis in Macrostomum lignano, a flatworm model organism for stem cell research.</title>
        <authorList>
            <person name="Berezikov E."/>
        </authorList>
    </citation>
    <scope>NUCLEOTIDE SEQUENCE [LARGE SCALE GENOMIC DNA]</scope>
    <source>
        <strain evidence="1">DV1</strain>
        <tissue evidence="1">Whole organism</tissue>
    </source>
</reference>
<accession>A0A267H7Z7</accession>
<organism evidence="1 2">
    <name type="scientific">Macrostomum lignano</name>
    <dbReference type="NCBI Taxonomy" id="282301"/>
    <lineage>
        <taxon>Eukaryota</taxon>
        <taxon>Metazoa</taxon>
        <taxon>Spiralia</taxon>
        <taxon>Lophotrochozoa</taxon>
        <taxon>Platyhelminthes</taxon>
        <taxon>Rhabditophora</taxon>
        <taxon>Macrostomorpha</taxon>
        <taxon>Macrostomida</taxon>
        <taxon>Macrostomidae</taxon>
        <taxon>Macrostomum</taxon>
    </lineage>
</organism>
<sequence length="555" mass="60096">NIQSNHKTVVRNTMQQQPVDELPGYRYDPIKRRYFRLETPGSAPSNYDRAYRSDTEPKQVSTASLKSVCLTRYLFSRSLGPTKTSAQQSPSSVIAQCRLSVCPPPSRCQQSCHGPPAIVRRPTRLVSNLFRNFTNSSSSKRFDSIYIGVHTGCSVDGIPGVSSGGLLEESRRFGLRIRRNRQQKINKTLKFKPLSQDAQRRIFELPAPAAFPTSVAFDLVKAPTCIADCDTLTVAAFANCANSNNGSIQLSVLARKATVNPNADADDASNNGTSLISSHSFTSNVGIRWPSSSRSFKRKGFSVVDQGDQLVDLRISPGVVDFQTALAGRHAVFCLPSVNSLRSAASSIVLSPLCTARSPIVNLDATLLASNSRLLAVCSLNDLLLADARASTVAVSIRRQCRHNFTACKFLVSDSNFDPRVIVADSPGACLLFDIRNPSKTLAVLSPCQIDGDNRDDVGLGHRASWLQTDSRCDLVARTDPRGLATVWYVNSGRCCENKENISPLLTIPAPSIGGLTLPVLVDSDDTGNMMPAGLAALELTGEADCDLAFWPIAF</sequence>
<dbReference type="EMBL" id="NIVC01000010">
    <property type="protein sequence ID" value="PAA94403.1"/>
    <property type="molecule type" value="Genomic_DNA"/>
</dbReference>
<name>A0A267H7Z7_9PLAT</name>
<protein>
    <submittedName>
        <fullName evidence="1">Uncharacterized protein</fullName>
    </submittedName>
</protein>
<feature type="non-terminal residue" evidence="1">
    <location>
        <position position="1"/>
    </location>
</feature>
<evidence type="ECO:0000313" key="1">
    <source>
        <dbReference type="EMBL" id="PAA94403.1"/>
    </source>
</evidence>
<dbReference type="OrthoDB" id="128867at2759"/>
<dbReference type="Proteomes" id="UP000215902">
    <property type="component" value="Unassembled WGS sequence"/>
</dbReference>
<gene>
    <name evidence="1" type="ORF">BOX15_Mlig033390g1</name>
</gene>
<evidence type="ECO:0000313" key="2">
    <source>
        <dbReference type="Proteomes" id="UP000215902"/>
    </source>
</evidence>
<keyword evidence="2" id="KW-1185">Reference proteome</keyword>